<sequence length="310" mass="33541">MSIVNIAAYKFVSLDDLPGLRERLRECCESAALKGTILLAPEGINLFLAGHREGIDTFLAHLHADPRFADMAVKESLSDSVPFGRLRVRLKREIISMRQPTIQPEGGRAPAVDAPTLQRWLANGRDDAGRDVVLLDTRNDYEIARGRFTGAVDYGLANFTAFPAAIAADRERYTGKTVVSYCTGGIRCEKAALHMQALGMDHVYQLDGGILKYLEETDGTHWQGDCFVFDGRGAVDKRLRPTLPPEASGDDAESKPELLPLPHGERAGERGGAGDEADSQCTSLDFPASTRPSSAPAGHLLPKGEKGVTA</sequence>
<evidence type="ECO:0000256" key="2">
    <source>
        <dbReference type="SAM" id="MobiDB-lite"/>
    </source>
</evidence>
<dbReference type="Gene3D" id="3.30.70.100">
    <property type="match status" value="1"/>
</dbReference>
<dbReference type="Pfam" id="PF00581">
    <property type="entry name" value="Rhodanese"/>
    <property type="match status" value="1"/>
</dbReference>
<dbReference type="InterPro" id="IPR001763">
    <property type="entry name" value="Rhodanese-like_dom"/>
</dbReference>
<evidence type="ECO:0000256" key="1">
    <source>
        <dbReference type="HAMAP-Rule" id="MF_00469"/>
    </source>
</evidence>
<dbReference type="InterPro" id="IPR036873">
    <property type="entry name" value="Rhodanese-like_dom_sf"/>
</dbReference>
<feature type="compositionally biased region" description="Basic and acidic residues" evidence="2">
    <location>
        <begin position="263"/>
        <end position="273"/>
    </location>
</feature>
<dbReference type="InterPro" id="IPR020936">
    <property type="entry name" value="TrhO"/>
</dbReference>
<evidence type="ECO:0000259" key="3">
    <source>
        <dbReference type="PROSITE" id="PS50206"/>
    </source>
</evidence>
<keyword evidence="1" id="KW-0560">Oxidoreductase</keyword>
<comment type="catalytic activity">
    <reaction evidence="1">
        <text>uridine(34) in tRNA + AH2 + O2 = 5-hydroxyuridine(34) in tRNA + A + H2O</text>
        <dbReference type="Rhea" id="RHEA:64224"/>
        <dbReference type="Rhea" id="RHEA-COMP:11727"/>
        <dbReference type="Rhea" id="RHEA-COMP:13381"/>
        <dbReference type="ChEBI" id="CHEBI:13193"/>
        <dbReference type="ChEBI" id="CHEBI:15377"/>
        <dbReference type="ChEBI" id="CHEBI:15379"/>
        <dbReference type="ChEBI" id="CHEBI:17499"/>
        <dbReference type="ChEBI" id="CHEBI:65315"/>
        <dbReference type="ChEBI" id="CHEBI:136877"/>
    </reaction>
</comment>
<dbReference type="SMART" id="SM00450">
    <property type="entry name" value="RHOD"/>
    <property type="match status" value="1"/>
</dbReference>
<dbReference type="InterPro" id="IPR040503">
    <property type="entry name" value="TRHO_N"/>
</dbReference>
<keyword evidence="1" id="KW-0819">tRNA processing</keyword>
<comment type="similarity">
    <text evidence="1">Belongs to the TrhO family.</text>
</comment>
<proteinExistence type="inferred from homology"/>
<dbReference type="RefSeq" id="WP_343881466.1">
    <property type="nucleotide sequence ID" value="NZ_BAAAFO010000002.1"/>
</dbReference>
<evidence type="ECO:0000313" key="4">
    <source>
        <dbReference type="EMBL" id="GAA0249225.1"/>
    </source>
</evidence>
<dbReference type="EC" id="1.14.-.-" evidence="1"/>
<feature type="region of interest" description="Disordered" evidence="2">
    <location>
        <begin position="239"/>
        <end position="310"/>
    </location>
</feature>
<dbReference type="HAMAP" id="MF_00469">
    <property type="entry name" value="TrhO"/>
    <property type="match status" value="1"/>
</dbReference>
<dbReference type="SUPFAM" id="SSF52821">
    <property type="entry name" value="Rhodanese/Cell cycle control phosphatase"/>
    <property type="match status" value="1"/>
</dbReference>
<protein>
    <recommendedName>
        <fullName evidence="1">tRNA uridine(34) hydroxylase</fullName>
        <ecNumber evidence="1">1.14.-.-</ecNumber>
    </recommendedName>
    <alternativeName>
        <fullName evidence="1">tRNA hydroxylation protein O</fullName>
    </alternativeName>
</protein>
<feature type="domain" description="Rhodanese" evidence="3">
    <location>
        <begin position="128"/>
        <end position="222"/>
    </location>
</feature>
<dbReference type="NCBIfam" id="NF003703">
    <property type="entry name" value="PRK05320.1"/>
    <property type="match status" value="1"/>
</dbReference>
<dbReference type="PROSITE" id="PS50206">
    <property type="entry name" value="RHODANESE_3"/>
    <property type="match status" value="1"/>
</dbReference>
<dbReference type="PANTHER" id="PTHR43268:SF3">
    <property type="entry name" value="RHODANESE-LIKE DOMAIN-CONTAINING PROTEIN 7-RELATED"/>
    <property type="match status" value="1"/>
</dbReference>
<dbReference type="Proteomes" id="UP001500657">
    <property type="component" value="Unassembled WGS sequence"/>
</dbReference>
<dbReference type="Gene3D" id="3.40.250.10">
    <property type="entry name" value="Rhodanese-like domain"/>
    <property type="match status" value="1"/>
</dbReference>
<dbReference type="EMBL" id="BAAAFO010000002">
    <property type="protein sequence ID" value="GAA0249225.1"/>
    <property type="molecule type" value="Genomic_DNA"/>
</dbReference>
<name>A0ABN0UG66_9GAMM</name>
<comment type="function">
    <text evidence="1">Catalyzes oxygen-dependent 5-hydroxyuridine (ho5U) modification at position 34 in tRNAs.</text>
</comment>
<keyword evidence="5" id="KW-1185">Reference proteome</keyword>
<comment type="caution">
    <text evidence="4">The sequence shown here is derived from an EMBL/GenBank/DDBJ whole genome shotgun (WGS) entry which is preliminary data.</text>
</comment>
<organism evidence="4 5">
    <name type="scientific">Rhodanobacter caeni</name>
    <dbReference type="NCBI Taxonomy" id="657654"/>
    <lineage>
        <taxon>Bacteria</taxon>
        <taxon>Pseudomonadati</taxon>
        <taxon>Pseudomonadota</taxon>
        <taxon>Gammaproteobacteria</taxon>
        <taxon>Lysobacterales</taxon>
        <taxon>Rhodanobacteraceae</taxon>
        <taxon>Rhodanobacter</taxon>
    </lineage>
</organism>
<evidence type="ECO:0000313" key="5">
    <source>
        <dbReference type="Proteomes" id="UP001500657"/>
    </source>
</evidence>
<dbReference type="Pfam" id="PF17773">
    <property type="entry name" value="UPF0176_N"/>
    <property type="match status" value="1"/>
</dbReference>
<dbReference type="PANTHER" id="PTHR43268">
    <property type="entry name" value="THIOSULFATE SULFURTRANSFERASE/RHODANESE-LIKE DOMAIN-CONTAINING PROTEIN 2"/>
    <property type="match status" value="1"/>
</dbReference>
<gene>
    <name evidence="1" type="primary">trhO</name>
    <name evidence="4" type="ORF">GCM10009126_13360</name>
</gene>
<accession>A0ABN0UG66</accession>
<reference evidence="5" key="1">
    <citation type="journal article" date="2019" name="Int. J. Syst. Evol. Microbiol.">
        <title>The Global Catalogue of Microorganisms (GCM) 10K type strain sequencing project: providing services to taxonomists for standard genome sequencing and annotation.</title>
        <authorList>
            <consortium name="The Broad Institute Genomics Platform"/>
            <consortium name="The Broad Institute Genome Sequencing Center for Infectious Disease"/>
            <person name="Wu L."/>
            <person name="Ma J."/>
        </authorList>
    </citation>
    <scope>NUCLEOTIDE SEQUENCE [LARGE SCALE GENOMIC DNA]</scope>
    <source>
        <strain evidence="5">JCM 16242</strain>
    </source>
</reference>